<sequence length="50" mass="5789">MLTFTQIRCLVQCAFFILARIRILMELPTEAASQISNCFWLFMASHLVPL</sequence>
<reference evidence="1 2" key="1">
    <citation type="journal article" date="2011" name="J. Bacteriol.">
        <title>Complete genome sequence of Burkholderia rhizoxinica, an endosymbiont of Rhizopus microsporus.</title>
        <authorList>
            <person name="Lackner G."/>
            <person name="Moebius N."/>
            <person name="Partida-Martinez L."/>
            <person name="Hertweck C."/>
        </authorList>
    </citation>
    <scope>NUCLEOTIDE SEQUENCE [LARGE SCALE GENOMIC DNA]</scope>
    <source>
        <strain evidence="2">DSM 19002 / CIP 109453 / HKI 454</strain>
    </source>
</reference>
<evidence type="ECO:0000313" key="1">
    <source>
        <dbReference type="EMBL" id="CBW74019.1"/>
    </source>
</evidence>
<dbReference type="KEGG" id="brh:RBRH_03304"/>
<dbReference type="HOGENOM" id="CLU_3115592_0_0_4"/>
<accession>E5AMT8</accession>
<gene>
    <name evidence="1" type="ordered locus">RBRH_03304</name>
</gene>
<organism evidence="1 2">
    <name type="scientific">Mycetohabitans rhizoxinica (strain DSM 19002 / CIP 109453 / HKI 454)</name>
    <name type="common">Paraburkholderia rhizoxinica</name>
    <dbReference type="NCBI Taxonomy" id="882378"/>
    <lineage>
        <taxon>Bacteria</taxon>
        <taxon>Pseudomonadati</taxon>
        <taxon>Pseudomonadota</taxon>
        <taxon>Betaproteobacteria</taxon>
        <taxon>Burkholderiales</taxon>
        <taxon>Burkholderiaceae</taxon>
        <taxon>Mycetohabitans</taxon>
    </lineage>
</organism>
<proteinExistence type="predicted"/>
<dbReference type="AlphaFoldDB" id="E5AMT8"/>
<dbReference type="EMBL" id="FR687359">
    <property type="protein sequence ID" value="CBW74019.1"/>
    <property type="molecule type" value="Genomic_DNA"/>
</dbReference>
<dbReference type="STRING" id="882378.RBRH_03304"/>
<dbReference type="Proteomes" id="UP000007437">
    <property type="component" value="Chromosome"/>
</dbReference>
<protein>
    <submittedName>
        <fullName evidence="1">Uncharacterized protein</fullName>
    </submittedName>
</protein>
<evidence type="ECO:0000313" key="2">
    <source>
        <dbReference type="Proteomes" id="UP000007437"/>
    </source>
</evidence>
<name>E5AMT8_MYCRK</name>